<evidence type="ECO:0000256" key="16">
    <source>
        <dbReference type="RuleBase" id="RU003848"/>
    </source>
</evidence>
<keyword evidence="10 15" id="KW-0472">Membrane</keyword>
<evidence type="ECO:0000256" key="9">
    <source>
        <dbReference type="ARBA" id="ARBA00023065"/>
    </source>
</evidence>
<dbReference type="HAMAP" id="MF_01398">
    <property type="entry name" value="ATP_synth_b_bprime"/>
    <property type="match status" value="1"/>
</dbReference>
<keyword evidence="11 15" id="KW-0066">ATP synthesis</keyword>
<gene>
    <name evidence="18" type="primary">atpF1</name>
    <name evidence="15" type="synonym">atpF</name>
    <name evidence="18" type="ORF">GCM10011322_27970</name>
</gene>
<evidence type="ECO:0000256" key="6">
    <source>
        <dbReference type="ARBA" id="ARBA00022692"/>
    </source>
</evidence>
<evidence type="ECO:0000256" key="5">
    <source>
        <dbReference type="ARBA" id="ARBA00022547"/>
    </source>
</evidence>
<comment type="function">
    <text evidence="13">Component of the F(0) channel, it forms part of the peripheral stalk, linking F(1) to F(0). The b'-subunit is a diverged and duplicated form of b found in plants and photosynthetic bacteria.</text>
</comment>
<keyword evidence="4 15" id="KW-1003">Cell membrane</keyword>
<dbReference type="RefSeq" id="WP_188913851.1">
    <property type="nucleotide sequence ID" value="NZ_BMMF01000008.1"/>
</dbReference>
<dbReference type="AlphaFoldDB" id="A0A917V4N3"/>
<keyword evidence="3 15" id="KW-0813">Transport</keyword>
<keyword evidence="9 15" id="KW-0406">Ion transport</keyword>
<dbReference type="GO" id="GO:0045259">
    <property type="term" value="C:proton-transporting ATP synthase complex"/>
    <property type="evidence" value="ECO:0007669"/>
    <property type="project" value="UniProtKB-KW"/>
</dbReference>
<evidence type="ECO:0000256" key="7">
    <source>
        <dbReference type="ARBA" id="ARBA00022781"/>
    </source>
</evidence>
<evidence type="ECO:0000256" key="10">
    <source>
        <dbReference type="ARBA" id="ARBA00023136"/>
    </source>
</evidence>
<dbReference type="Proteomes" id="UP000600449">
    <property type="component" value="Unassembled WGS sequence"/>
</dbReference>
<keyword evidence="8 15" id="KW-1133">Transmembrane helix</keyword>
<comment type="subcellular location">
    <subcellularLocation>
        <location evidence="1">Cell inner membrane</location>
        <topology evidence="1">Single-pass membrane protein</topology>
    </subcellularLocation>
    <subcellularLocation>
        <location evidence="15">Cell membrane</location>
        <topology evidence="15">Single-pass membrane protein</topology>
    </subcellularLocation>
</comment>
<comment type="caution">
    <text evidence="18">The sequence shown here is derived from an EMBL/GenBank/DDBJ whole genome shotgun (WGS) entry which is preliminary data.</text>
</comment>
<evidence type="ECO:0000256" key="3">
    <source>
        <dbReference type="ARBA" id="ARBA00022448"/>
    </source>
</evidence>
<keyword evidence="6 15" id="KW-0812">Transmembrane</keyword>
<accession>A0A917V4N3</accession>
<evidence type="ECO:0000256" key="4">
    <source>
        <dbReference type="ARBA" id="ARBA00022475"/>
    </source>
</evidence>
<dbReference type="GO" id="GO:0046961">
    <property type="term" value="F:proton-transporting ATPase activity, rotational mechanism"/>
    <property type="evidence" value="ECO:0007669"/>
    <property type="project" value="TreeGrafter"/>
</dbReference>
<organism evidence="18 19">
    <name type="scientific">Salinarimonas ramus</name>
    <dbReference type="NCBI Taxonomy" id="690164"/>
    <lineage>
        <taxon>Bacteria</taxon>
        <taxon>Pseudomonadati</taxon>
        <taxon>Pseudomonadota</taxon>
        <taxon>Alphaproteobacteria</taxon>
        <taxon>Hyphomicrobiales</taxon>
        <taxon>Salinarimonadaceae</taxon>
        <taxon>Salinarimonas</taxon>
    </lineage>
</organism>
<evidence type="ECO:0000256" key="1">
    <source>
        <dbReference type="ARBA" id="ARBA00004377"/>
    </source>
</evidence>
<evidence type="ECO:0000256" key="12">
    <source>
        <dbReference type="ARBA" id="ARBA00025198"/>
    </source>
</evidence>
<evidence type="ECO:0000256" key="2">
    <source>
        <dbReference type="ARBA" id="ARBA00005513"/>
    </source>
</evidence>
<dbReference type="GO" id="GO:0046933">
    <property type="term" value="F:proton-transporting ATP synthase activity, rotational mechanism"/>
    <property type="evidence" value="ECO:0007669"/>
    <property type="project" value="UniProtKB-UniRule"/>
</dbReference>
<dbReference type="EMBL" id="BMMF01000008">
    <property type="protein sequence ID" value="GGK39290.1"/>
    <property type="molecule type" value="Genomic_DNA"/>
</dbReference>
<dbReference type="InterPro" id="IPR050059">
    <property type="entry name" value="ATP_synthase_B_chain"/>
</dbReference>
<comment type="function">
    <text evidence="12 15">F(1)F(0) ATP synthase produces ATP from ADP in the presence of a proton or sodium gradient. F-type ATPases consist of two structural domains, F(1) containing the extramembraneous catalytic core and F(0) containing the membrane proton channel, linked together by a central stalk and a peripheral stalk. During catalysis, ATP synthesis in the catalytic domain of F(1) is coupled via a rotary mechanism of the central stalk subunits to proton translocation.</text>
</comment>
<dbReference type="InterPro" id="IPR002146">
    <property type="entry name" value="ATP_synth_b/b'su_bac/chlpt"/>
</dbReference>
<protein>
    <recommendedName>
        <fullName evidence="15">ATP synthase subunit b</fullName>
    </recommendedName>
    <alternativeName>
        <fullName evidence="15">ATP synthase F(0) sector subunit b</fullName>
    </alternativeName>
    <alternativeName>
        <fullName evidence="15">ATPase subunit I</fullName>
    </alternativeName>
    <alternativeName>
        <fullName evidence="15">F-type ATPase subunit b</fullName>
        <shortName evidence="15">F-ATPase subunit b</shortName>
    </alternativeName>
</protein>
<keyword evidence="7 15" id="KW-0375">Hydrogen ion transport</keyword>
<evidence type="ECO:0000256" key="14">
    <source>
        <dbReference type="ARBA" id="ARBA00025830"/>
    </source>
</evidence>
<comment type="similarity">
    <text evidence="2 15 16">Belongs to the ATPase B chain family.</text>
</comment>
<feature type="coiled-coil region" evidence="17">
    <location>
        <begin position="42"/>
        <end position="117"/>
    </location>
</feature>
<keyword evidence="19" id="KW-1185">Reference proteome</keyword>
<evidence type="ECO:0000256" key="17">
    <source>
        <dbReference type="SAM" id="Coils"/>
    </source>
</evidence>
<evidence type="ECO:0000313" key="18">
    <source>
        <dbReference type="EMBL" id="GGK39290.1"/>
    </source>
</evidence>
<keyword evidence="17" id="KW-0175">Coiled coil</keyword>
<evidence type="ECO:0000256" key="8">
    <source>
        <dbReference type="ARBA" id="ARBA00022989"/>
    </source>
</evidence>
<name>A0A917V4N3_9HYPH</name>
<evidence type="ECO:0000256" key="13">
    <source>
        <dbReference type="ARBA" id="ARBA00025614"/>
    </source>
</evidence>
<dbReference type="CDD" id="cd06503">
    <property type="entry name" value="ATP-synt_Fo_b"/>
    <property type="match status" value="1"/>
</dbReference>
<proteinExistence type="inferred from homology"/>
<evidence type="ECO:0000256" key="11">
    <source>
        <dbReference type="ARBA" id="ARBA00023310"/>
    </source>
</evidence>
<reference evidence="18 19" key="1">
    <citation type="journal article" date="2014" name="Int. J. Syst. Evol. Microbiol.">
        <title>Complete genome sequence of Corynebacterium casei LMG S-19264T (=DSM 44701T), isolated from a smear-ripened cheese.</title>
        <authorList>
            <consortium name="US DOE Joint Genome Institute (JGI-PGF)"/>
            <person name="Walter F."/>
            <person name="Albersmeier A."/>
            <person name="Kalinowski J."/>
            <person name="Ruckert C."/>
        </authorList>
    </citation>
    <scope>NUCLEOTIDE SEQUENCE [LARGE SCALE GENOMIC DNA]</scope>
    <source>
        <strain evidence="18 19">CGMCC 1.9161</strain>
    </source>
</reference>
<dbReference type="Pfam" id="PF00430">
    <property type="entry name" value="ATP-synt_B"/>
    <property type="match status" value="1"/>
</dbReference>
<evidence type="ECO:0000256" key="15">
    <source>
        <dbReference type="HAMAP-Rule" id="MF_01398"/>
    </source>
</evidence>
<dbReference type="PANTHER" id="PTHR33445:SF1">
    <property type="entry name" value="ATP SYNTHASE SUBUNIT B"/>
    <property type="match status" value="1"/>
</dbReference>
<evidence type="ECO:0000313" key="19">
    <source>
        <dbReference type="Proteomes" id="UP000600449"/>
    </source>
</evidence>
<keyword evidence="5 15" id="KW-0138">CF(0)</keyword>
<sequence>MGILESTYFWQALSTLALIWLLWHYKVFHRIGAALDKRGERIAAELDEARRLRGDAEALLREYEVKRANADKEAEAIVTAAREEAERMTREAEERLAAFVARRTKAAEDKIAAAEQQAMIEVRDAAIASAVSASEAVLREQAAGSEGERFMRDGLELIRGRLAS</sequence>
<dbReference type="PANTHER" id="PTHR33445">
    <property type="entry name" value="ATP SYNTHASE SUBUNIT B', CHLOROPLASTIC"/>
    <property type="match status" value="1"/>
</dbReference>
<dbReference type="GO" id="GO:0005886">
    <property type="term" value="C:plasma membrane"/>
    <property type="evidence" value="ECO:0007669"/>
    <property type="project" value="UniProtKB-SubCell"/>
</dbReference>
<comment type="subunit">
    <text evidence="14 15">F-type ATPases have 2 components, F(1) - the catalytic core - and F(0) - the membrane proton channel. F(1) has five subunits: alpha(3), beta(3), gamma(1), delta(1), epsilon(1). F(0) has three main subunits: a(1), b(2) and c(10-14). The alpha and beta chains form an alternating ring which encloses part of the gamma chain. F(1) is attached to F(0) by a central stalk formed by the gamma and epsilon chains, while a peripheral stalk is formed by the delta and b chains.</text>
</comment>